<evidence type="ECO:0000256" key="2">
    <source>
        <dbReference type="SAM" id="MobiDB-lite"/>
    </source>
</evidence>
<feature type="region of interest" description="Disordered" evidence="2">
    <location>
        <begin position="126"/>
        <end position="185"/>
    </location>
</feature>
<gene>
    <name evidence="3" type="primary">ORF74228</name>
</gene>
<dbReference type="AlphaFoldDB" id="A0A0B6ZRP1"/>
<evidence type="ECO:0000256" key="1">
    <source>
        <dbReference type="SAM" id="Coils"/>
    </source>
</evidence>
<name>A0A0B6ZRP1_9EUPU</name>
<feature type="coiled-coil region" evidence="1">
    <location>
        <begin position="87"/>
        <end position="114"/>
    </location>
</feature>
<evidence type="ECO:0000313" key="3">
    <source>
        <dbReference type="EMBL" id="CEK70456.1"/>
    </source>
</evidence>
<feature type="compositionally biased region" description="Polar residues" evidence="2">
    <location>
        <begin position="129"/>
        <end position="146"/>
    </location>
</feature>
<feature type="non-terminal residue" evidence="3">
    <location>
        <position position="185"/>
    </location>
</feature>
<organism evidence="3">
    <name type="scientific">Arion vulgaris</name>
    <dbReference type="NCBI Taxonomy" id="1028688"/>
    <lineage>
        <taxon>Eukaryota</taxon>
        <taxon>Metazoa</taxon>
        <taxon>Spiralia</taxon>
        <taxon>Lophotrochozoa</taxon>
        <taxon>Mollusca</taxon>
        <taxon>Gastropoda</taxon>
        <taxon>Heterobranchia</taxon>
        <taxon>Euthyneura</taxon>
        <taxon>Panpulmonata</taxon>
        <taxon>Eupulmonata</taxon>
        <taxon>Stylommatophora</taxon>
        <taxon>Helicina</taxon>
        <taxon>Arionoidea</taxon>
        <taxon>Arionidae</taxon>
        <taxon>Arion</taxon>
    </lineage>
</organism>
<accession>A0A0B6ZRP1</accession>
<keyword evidence="1" id="KW-0175">Coiled coil</keyword>
<reference evidence="3" key="1">
    <citation type="submission" date="2014-12" db="EMBL/GenBank/DDBJ databases">
        <title>Insight into the proteome of Arion vulgaris.</title>
        <authorList>
            <person name="Aradska J."/>
            <person name="Bulat T."/>
            <person name="Smidak R."/>
            <person name="Sarate P."/>
            <person name="Gangsoo J."/>
            <person name="Sialana F."/>
            <person name="Bilban M."/>
            <person name="Lubec G."/>
        </authorList>
    </citation>
    <scope>NUCLEOTIDE SEQUENCE</scope>
    <source>
        <tissue evidence="3">Skin</tissue>
    </source>
</reference>
<dbReference type="EMBL" id="HACG01023591">
    <property type="protein sequence ID" value="CEK70456.1"/>
    <property type="molecule type" value="Transcribed_RNA"/>
</dbReference>
<protein>
    <submittedName>
        <fullName evidence="3">Uncharacterized protein</fullName>
    </submittedName>
</protein>
<sequence length="185" mass="20605">MTSPKDRRVVSQKSLERQNSKGDDPWCLTCGVNLALEGRTFTVVSRHTNSELCDIFSRVLGAEFSQEYASVNVCNRCERQLRRLGRYNSIILARHEAEKLREQLENNLAKHGQKVVEAGRVEDIPSSAIEDTSSKSETSFSVNVSGKGQGYDGYSSIRREGKQTSRSVGSVHFGDQPNPVKKKIA</sequence>
<feature type="region of interest" description="Disordered" evidence="2">
    <location>
        <begin position="1"/>
        <end position="21"/>
    </location>
</feature>
<proteinExistence type="predicted"/>